<accession>A0A4Z0H5I1</accession>
<sequence length="132" mass="15649">MSVRFELDYEDVRKLEEKLSKIPQDVEKLINETLHTFGVREVEDAIITRIPVSKKSKKHAKNSRPIRSTTFNLGFEVKPKRPYWYLVFPDQALGTSVEEVPHEFMREGMDARTDRILEEINRQVDRLLEEEF</sequence>
<evidence type="ECO:0000313" key="1">
    <source>
        <dbReference type="EMBL" id="TGB04691.1"/>
    </source>
</evidence>
<organism evidence="1 2">
    <name type="scientific">Halobacillus salinus</name>
    <dbReference type="NCBI Taxonomy" id="192814"/>
    <lineage>
        <taxon>Bacteria</taxon>
        <taxon>Bacillati</taxon>
        <taxon>Bacillota</taxon>
        <taxon>Bacilli</taxon>
        <taxon>Bacillales</taxon>
        <taxon>Bacillaceae</taxon>
        <taxon>Halobacillus</taxon>
    </lineage>
</organism>
<keyword evidence="2" id="KW-1185">Reference proteome</keyword>
<comment type="caution">
    <text evidence="1">The sequence shown here is derived from an EMBL/GenBank/DDBJ whole genome shotgun (WGS) entry which is preliminary data.</text>
</comment>
<proteinExistence type="predicted"/>
<name>A0A4Z0H5I1_9BACI</name>
<protein>
    <recommendedName>
        <fullName evidence="3">HK97 gp10 family phage protein</fullName>
    </recommendedName>
</protein>
<gene>
    <name evidence="1" type="ORF">E4663_06785</name>
</gene>
<dbReference type="AlphaFoldDB" id="A0A4Z0H5I1"/>
<dbReference type="RefSeq" id="WP_135327047.1">
    <property type="nucleotide sequence ID" value="NZ_SRJC01000001.1"/>
</dbReference>
<evidence type="ECO:0000313" key="2">
    <source>
        <dbReference type="Proteomes" id="UP000297982"/>
    </source>
</evidence>
<dbReference type="Proteomes" id="UP000297982">
    <property type="component" value="Unassembled WGS sequence"/>
</dbReference>
<reference evidence="1 2" key="1">
    <citation type="journal article" date="2003" name="Int. J. Syst. Evol. Microbiol.">
        <title>Halobacillus salinus sp. nov., isolated from a salt lake on the coast of the East Sea in Korea.</title>
        <authorList>
            <person name="Yoon J.H."/>
            <person name="Kang K.H."/>
            <person name="Park Y.H."/>
        </authorList>
    </citation>
    <scope>NUCLEOTIDE SEQUENCE [LARGE SCALE GENOMIC DNA]</scope>
    <source>
        <strain evidence="1 2">HSL-3</strain>
    </source>
</reference>
<evidence type="ECO:0008006" key="3">
    <source>
        <dbReference type="Google" id="ProtNLM"/>
    </source>
</evidence>
<dbReference type="EMBL" id="SRJC01000001">
    <property type="protein sequence ID" value="TGB04691.1"/>
    <property type="molecule type" value="Genomic_DNA"/>
</dbReference>